<evidence type="ECO:0000256" key="5">
    <source>
        <dbReference type="ARBA" id="ARBA00023317"/>
    </source>
</evidence>
<dbReference type="NCBIfam" id="TIGR02326">
    <property type="entry name" value="transamin_PhnW"/>
    <property type="match status" value="1"/>
</dbReference>
<proteinExistence type="inferred from homology"/>
<evidence type="ECO:0000256" key="9">
    <source>
        <dbReference type="PIRSR" id="PIRSR000524-50"/>
    </source>
</evidence>
<comment type="catalytic activity">
    <reaction evidence="6 7">
        <text>(2-aminoethyl)phosphonate + pyruvate = phosphonoacetaldehyde + L-alanine</text>
        <dbReference type="Rhea" id="RHEA:17021"/>
        <dbReference type="ChEBI" id="CHEBI:15361"/>
        <dbReference type="ChEBI" id="CHEBI:57418"/>
        <dbReference type="ChEBI" id="CHEBI:57972"/>
        <dbReference type="ChEBI" id="CHEBI:58383"/>
        <dbReference type="EC" id="2.6.1.37"/>
    </reaction>
</comment>
<dbReference type="SUPFAM" id="SSF53383">
    <property type="entry name" value="PLP-dependent transferases"/>
    <property type="match status" value="1"/>
</dbReference>
<comment type="function">
    <text evidence="7">Involved in phosphonate degradation.</text>
</comment>
<comment type="subunit">
    <text evidence="7">Homodimer.</text>
</comment>
<dbReference type="PANTHER" id="PTHR42778:SF1">
    <property type="entry name" value="2-AMINOETHYLPHOSPHONATE--PYRUVATE TRANSAMINASE"/>
    <property type="match status" value="1"/>
</dbReference>
<dbReference type="Gene3D" id="3.90.1150.10">
    <property type="entry name" value="Aspartate Aminotransferase, domain 1"/>
    <property type="match status" value="1"/>
</dbReference>
<name>A0A9D1EIK7_9FIRM</name>
<dbReference type="PIRSF" id="PIRSF000524">
    <property type="entry name" value="SPT"/>
    <property type="match status" value="1"/>
</dbReference>
<dbReference type="EMBL" id="DVHU01000039">
    <property type="protein sequence ID" value="HIR92640.1"/>
    <property type="molecule type" value="Genomic_DNA"/>
</dbReference>
<dbReference type="PANTHER" id="PTHR42778">
    <property type="entry name" value="2-AMINOETHYLPHOSPHONATE--PYRUVATE TRANSAMINASE"/>
    <property type="match status" value="1"/>
</dbReference>
<keyword evidence="2 7" id="KW-0032">Aminotransferase</keyword>
<feature type="modified residue" description="N6-(pyridoxal phosphate)lysine" evidence="7 9">
    <location>
        <position position="192"/>
    </location>
</feature>
<dbReference type="InterPro" id="IPR012703">
    <property type="entry name" value="NH2EtPonate_pyrv_transaminase"/>
</dbReference>
<evidence type="ECO:0000256" key="7">
    <source>
        <dbReference type="HAMAP-Rule" id="MF_01376"/>
    </source>
</evidence>
<dbReference type="EC" id="2.6.1.37" evidence="7"/>
<evidence type="ECO:0000313" key="11">
    <source>
        <dbReference type="EMBL" id="HIR92640.1"/>
    </source>
</evidence>
<feature type="domain" description="Aminotransferase class V" evidence="10">
    <location>
        <begin position="35"/>
        <end position="332"/>
    </location>
</feature>
<evidence type="ECO:0000256" key="8">
    <source>
        <dbReference type="PIRSR" id="PIRSR000524-1"/>
    </source>
</evidence>
<dbReference type="InterPro" id="IPR015422">
    <property type="entry name" value="PyrdxlP-dep_Trfase_small"/>
</dbReference>
<dbReference type="Proteomes" id="UP000886841">
    <property type="component" value="Unassembled WGS sequence"/>
</dbReference>
<dbReference type="NCBIfam" id="TIGR03301">
    <property type="entry name" value="PhnW-AepZ"/>
    <property type="match status" value="1"/>
</dbReference>
<dbReference type="GO" id="GO:0019700">
    <property type="term" value="P:organic phosphonate catabolic process"/>
    <property type="evidence" value="ECO:0007669"/>
    <property type="project" value="UniProtKB-UniRule"/>
</dbReference>
<dbReference type="AlphaFoldDB" id="A0A9D1EIK7"/>
<dbReference type="GO" id="GO:0047304">
    <property type="term" value="F:2-aminoethylphosphonate-pyruvate transaminase activity"/>
    <property type="evidence" value="ECO:0007669"/>
    <property type="project" value="UniProtKB-UniRule"/>
</dbReference>
<reference evidence="11" key="1">
    <citation type="submission" date="2020-10" db="EMBL/GenBank/DDBJ databases">
        <authorList>
            <person name="Gilroy R."/>
        </authorList>
    </citation>
    <scope>NUCLEOTIDE SEQUENCE</scope>
    <source>
        <strain evidence="11">ChiSxjej1B13-7041</strain>
    </source>
</reference>
<reference evidence="11" key="2">
    <citation type="journal article" date="2021" name="PeerJ">
        <title>Extensive microbial diversity within the chicken gut microbiome revealed by metagenomics and culture.</title>
        <authorList>
            <person name="Gilroy R."/>
            <person name="Ravi A."/>
            <person name="Getino M."/>
            <person name="Pursley I."/>
            <person name="Horton D.L."/>
            <person name="Alikhan N.F."/>
            <person name="Baker D."/>
            <person name="Gharbi K."/>
            <person name="Hall N."/>
            <person name="Watson M."/>
            <person name="Adriaenssens E.M."/>
            <person name="Foster-Nyarko E."/>
            <person name="Jarju S."/>
            <person name="Secka A."/>
            <person name="Antonio M."/>
            <person name="Oren A."/>
            <person name="Chaudhuri R.R."/>
            <person name="La Ragione R."/>
            <person name="Hildebrand F."/>
            <person name="Pallen M.J."/>
        </authorList>
    </citation>
    <scope>NUCLEOTIDE SEQUENCE</scope>
    <source>
        <strain evidence="11">ChiSxjej1B13-7041</strain>
    </source>
</reference>
<dbReference type="InterPro" id="IPR000192">
    <property type="entry name" value="Aminotrans_V_dom"/>
</dbReference>
<dbReference type="HAMAP" id="MF_01376">
    <property type="entry name" value="PhnW_aminotrans_5"/>
    <property type="match status" value="1"/>
</dbReference>
<keyword evidence="4 7" id="KW-0663">Pyridoxal phosphate</keyword>
<dbReference type="Gene3D" id="3.40.640.10">
    <property type="entry name" value="Type I PLP-dependent aspartate aminotransferase-like (Major domain)"/>
    <property type="match status" value="1"/>
</dbReference>
<dbReference type="InterPro" id="IPR015421">
    <property type="entry name" value="PyrdxlP-dep_Trfase_major"/>
</dbReference>
<dbReference type="InterPro" id="IPR015424">
    <property type="entry name" value="PyrdxlP-dep_Trfase"/>
</dbReference>
<comment type="similarity">
    <text evidence="7">Belongs to the class-V pyridoxal-phosphate-dependent aminotransferase family. PhnW subfamily.</text>
</comment>
<dbReference type="Pfam" id="PF00266">
    <property type="entry name" value="Aminotran_5"/>
    <property type="match status" value="1"/>
</dbReference>
<evidence type="ECO:0000256" key="1">
    <source>
        <dbReference type="ARBA" id="ARBA00001933"/>
    </source>
</evidence>
<evidence type="ECO:0000259" key="10">
    <source>
        <dbReference type="Pfam" id="PF00266"/>
    </source>
</evidence>
<gene>
    <name evidence="7 11" type="primary">phnW</name>
    <name evidence="11" type="ORF">IAB98_04375</name>
</gene>
<sequence length="366" mass="41466">MKNYKLLTPGPLTTTETVKAVMMFDHCTWDEDYKGITQEIRRKLLELAQVEETEYTAVLMQGSGTFGVESVLSSVVPAQGKVLLLSNGAYGERAAKICQYHKIPCIHISQAYNKTPDAAEARRALEEHPEITHVMMIHSETTSGILNDIQSIGDLAYAHGKTFIVDAMSSFGAVDIPVKDWHIDFLVSSANKCIQGVPGFSFILANRKLLMESQGCARSLSLDLYDQWQGMEKDGKWRYTSPTHTVLAFRQALKELEQEGGVAARHERYQKNMDALVENFEALGFKLYVDRPWQGPIIATFLYPQGKHFDFKDMYAYIKERGYAIYPGKLTDADTFRIGVIGEIYQEDIQRLTEIMKSYMDTVKER</sequence>
<evidence type="ECO:0000313" key="12">
    <source>
        <dbReference type="Proteomes" id="UP000886841"/>
    </source>
</evidence>
<keyword evidence="3 7" id="KW-0808">Transferase</keyword>
<protein>
    <recommendedName>
        <fullName evidence="7">2-aminoethylphosphonate--pyruvate transaminase</fullName>
        <ecNumber evidence="7">2.6.1.37</ecNumber>
    </recommendedName>
    <alternativeName>
        <fullName evidence="7">2-aminoethylphosphonate aminotransferase</fullName>
    </alternativeName>
    <alternativeName>
        <fullName evidence="7">AEP transaminase</fullName>
        <shortName evidence="7">AEPT</shortName>
    </alternativeName>
</protein>
<evidence type="ECO:0000256" key="3">
    <source>
        <dbReference type="ARBA" id="ARBA00022679"/>
    </source>
</evidence>
<evidence type="ECO:0000256" key="4">
    <source>
        <dbReference type="ARBA" id="ARBA00022898"/>
    </source>
</evidence>
<keyword evidence="5 7" id="KW-0670">Pyruvate</keyword>
<evidence type="ECO:0000256" key="6">
    <source>
        <dbReference type="ARBA" id="ARBA00049460"/>
    </source>
</evidence>
<accession>A0A9D1EIK7</accession>
<dbReference type="NCBIfam" id="NF010006">
    <property type="entry name" value="PRK13479.1"/>
    <property type="match status" value="1"/>
</dbReference>
<comment type="cofactor">
    <cofactor evidence="1 7 9">
        <name>pyridoxal 5'-phosphate</name>
        <dbReference type="ChEBI" id="CHEBI:597326"/>
    </cofactor>
</comment>
<feature type="binding site" evidence="8">
    <location>
        <position position="337"/>
    </location>
    <ligand>
        <name>substrate</name>
    </ligand>
</feature>
<comment type="caution">
    <text evidence="11">The sequence shown here is derived from an EMBL/GenBank/DDBJ whole genome shotgun (WGS) entry which is preliminary data.</text>
</comment>
<organism evidence="11 12">
    <name type="scientific">Candidatus Egerieimonas intestinavium</name>
    <dbReference type="NCBI Taxonomy" id="2840777"/>
    <lineage>
        <taxon>Bacteria</taxon>
        <taxon>Bacillati</taxon>
        <taxon>Bacillota</taxon>
        <taxon>Clostridia</taxon>
        <taxon>Lachnospirales</taxon>
        <taxon>Lachnospiraceae</taxon>
        <taxon>Lachnospiraceae incertae sedis</taxon>
        <taxon>Candidatus Egerieimonas</taxon>
    </lineage>
</organism>
<evidence type="ECO:0000256" key="2">
    <source>
        <dbReference type="ARBA" id="ARBA00022576"/>
    </source>
</evidence>
<dbReference type="InterPro" id="IPR024169">
    <property type="entry name" value="SP_NH2Trfase/AEP_transaminase"/>
</dbReference>